<feature type="compositionally biased region" description="Low complexity" evidence="1">
    <location>
        <begin position="174"/>
        <end position="189"/>
    </location>
</feature>
<feature type="region of interest" description="Disordered" evidence="1">
    <location>
        <begin position="320"/>
        <end position="348"/>
    </location>
</feature>
<name>W9C2Z3_SCLBF</name>
<feature type="compositionally biased region" description="Polar residues" evidence="1">
    <location>
        <begin position="130"/>
        <end position="143"/>
    </location>
</feature>
<keyword evidence="3" id="KW-1185">Reference proteome</keyword>
<comment type="caution">
    <text evidence="2">The sequence shown here is derived from an EMBL/GenBank/DDBJ whole genome shotgun (WGS) entry which is preliminary data.</text>
</comment>
<feature type="compositionally biased region" description="Acidic residues" evidence="1">
    <location>
        <begin position="652"/>
        <end position="662"/>
    </location>
</feature>
<feature type="compositionally biased region" description="Low complexity" evidence="1">
    <location>
        <begin position="111"/>
        <end position="129"/>
    </location>
</feature>
<dbReference type="OrthoDB" id="3522165at2759"/>
<feature type="compositionally biased region" description="Acidic residues" evidence="1">
    <location>
        <begin position="621"/>
        <end position="632"/>
    </location>
</feature>
<dbReference type="EMBL" id="AYSA01000663">
    <property type="protein sequence ID" value="ESZ90256.1"/>
    <property type="molecule type" value="Genomic_DNA"/>
</dbReference>
<reference evidence="2 3" key="1">
    <citation type="journal article" date="2014" name="Genome Announc.">
        <title>Draft genome sequence of Sclerotinia borealis, a psychrophilic plant pathogenic fungus.</title>
        <authorList>
            <person name="Mardanov A.V."/>
            <person name="Beletsky A.V."/>
            <person name="Kadnikov V.V."/>
            <person name="Ignatov A.N."/>
            <person name="Ravin N.V."/>
        </authorList>
    </citation>
    <scope>NUCLEOTIDE SEQUENCE [LARGE SCALE GENOMIC DNA]</scope>
    <source>
        <strain evidence="3">F-4157</strain>
    </source>
</reference>
<evidence type="ECO:0000313" key="2">
    <source>
        <dbReference type="EMBL" id="ESZ90256.1"/>
    </source>
</evidence>
<feature type="region of interest" description="Disordered" evidence="1">
    <location>
        <begin position="20"/>
        <end position="40"/>
    </location>
</feature>
<feature type="region of interest" description="Disordered" evidence="1">
    <location>
        <begin position="620"/>
        <end position="673"/>
    </location>
</feature>
<evidence type="ECO:0000256" key="1">
    <source>
        <dbReference type="SAM" id="MobiDB-lite"/>
    </source>
</evidence>
<accession>W9C2Z3</accession>
<dbReference type="HOGENOM" id="CLU_411021_0_0_1"/>
<feature type="compositionally biased region" description="Polar residues" evidence="1">
    <location>
        <begin position="151"/>
        <end position="173"/>
    </location>
</feature>
<feature type="compositionally biased region" description="Polar residues" evidence="1">
    <location>
        <begin position="29"/>
        <end position="38"/>
    </location>
</feature>
<sequence>MENAPEIGVVRNEFDRIGGNYAPEDSHVSRQNNLTGLTPPSYEQFDDQNTLGFEEDDLFGSFSMDEERTNAVNDIDLYFRSGNMDDLFASAPKCPEDYVEPPVAKRQKFNSASTTTSSSSGSTSQESDSPITESLSVFSQQAMPTRKTAEPSLSSNTTPKVTSEISQPVSGQESALSKTSSSGSNNSSNTDLPITPFDDRVRNLQTRPVINPASPLNNHSSQSFTNAIITPGILQTPSAATHQLYVPNSHQMVQQQPSGVTGIPLGVIPQVPQMQVTSNVNHHQLSHQQPRTQRRSFTEFLPEQNLGNTPFRRPINQQPMSVPATQQSTEQATSLHLPSHPTSNTSINQSLPQVLDRNSITPQLRETMERFETKIRVDEGLRHAFNIVFPGRSIEVEELKQKILNERNQATIRENDLKKLIRQYQVNASTQDALQIRAVGVPTTLGTSPGGDRSWLCLNYHKDGRLCNHIQQEFYLSKKIWTRRERCGKCRAKTHERNRKYFENEAAVAAWRFENAAPAMPDTPNSLKRTRDMADKTAETPVCDDSTRRKSLPTLDVAGQVFQQSASSSSRWASVPLPPQKKARNHAPLYNPKATQEALRAALGAPVKAWMQEPKKIETIVLEDDDDEEVEKDDSQGSSDNNPAVEPATSSDDADFEAELEADLTAALEAELA</sequence>
<feature type="region of interest" description="Disordered" evidence="1">
    <location>
        <begin position="563"/>
        <end position="586"/>
    </location>
</feature>
<proteinExistence type="predicted"/>
<evidence type="ECO:0000313" key="3">
    <source>
        <dbReference type="Proteomes" id="UP000019487"/>
    </source>
</evidence>
<feature type="compositionally biased region" description="Low complexity" evidence="1">
    <location>
        <begin position="663"/>
        <end position="673"/>
    </location>
</feature>
<organism evidence="2 3">
    <name type="scientific">Sclerotinia borealis (strain F-4128)</name>
    <dbReference type="NCBI Taxonomy" id="1432307"/>
    <lineage>
        <taxon>Eukaryota</taxon>
        <taxon>Fungi</taxon>
        <taxon>Dikarya</taxon>
        <taxon>Ascomycota</taxon>
        <taxon>Pezizomycotina</taxon>
        <taxon>Leotiomycetes</taxon>
        <taxon>Helotiales</taxon>
        <taxon>Sclerotiniaceae</taxon>
        <taxon>Sclerotinia</taxon>
    </lineage>
</organism>
<protein>
    <submittedName>
        <fullName evidence="2">Uncharacterized protein</fullName>
    </submittedName>
</protein>
<feature type="region of interest" description="Disordered" evidence="1">
    <location>
        <begin position="102"/>
        <end position="197"/>
    </location>
</feature>
<dbReference type="Proteomes" id="UP000019487">
    <property type="component" value="Unassembled WGS sequence"/>
</dbReference>
<dbReference type="AlphaFoldDB" id="W9C2Z3"/>
<feature type="compositionally biased region" description="Low complexity" evidence="1">
    <location>
        <begin position="563"/>
        <end position="575"/>
    </location>
</feature>
<gene>
    <name evidence="2" type="ORF">SBOR_9347</name>
</gene>